<organism evidence="2 3">
    <name type="scientific">Linnemannia elongata AG-77</name>
    <dbReference type="NCBI Taxonomy" id="1314771"/>
    <lineage>
        <taxon>Eukaryota</taxon>
        <taxon>Fungi</taxon>
        <taxon>Fungi incertae sedis</taxon>
        <taxon>Mucoromycota</taxon>
        <taxon>Mortierellomycotina</taxon>
        <taxon>Mortierellomycetes</taxon>
        <taxon>Mortierellales</taxon>
        <taxon>Mortierellaceae</taxon>
        <taxon>Linnemannia</taxon>
    </lineage>
</organism>
<dbReference type="OrthoDB" id="2357028at2759"/>
<keyword evidence="3" id="KW-1185">Reference proteome</keyword>
<sequence length="104" mass="12226">MSPPPLTSLDIVDNIILHPNSRQSLARASLLCKAWNTLYTPVLWRRVCYNYSHVHITPPYFEQHGVYVRRHEVESLNNYLPVFIATRHCPFIEVMDLYDCNRTP</sequence>
<dbReference type="AlphaFoldDB" id="A0A197JC08"/>
<evidence type="ECO:0000259" key="1">
    <source>
        <dbReference type="Pfam" id="PF12937"/>
    </source>
</evidence>
<feature type="domain" description="F-box" evidence="1">
    <location>
        <begin position="16"/>
        <end position="49"/>
    </location>
</feature>
<protein>
    <recommendedName>
        <fullName evidence="1">F-box domain-containing protein</fullName>
    </recommendedName>
</protein>
<dbReference type="Pfam" id="PF12937">
    <property type="entry name" value="F-box-like"/>
    <property type="match status" value="1"/>
</dbReference>
<accession>A0A197JC08</accession>
<dbReference type="Proteomes" id="UP000078512">
    <property type="component" value="Unassembled WGS sequence"/>
</dbReference>
<dbReference type="InterPro" id="IPR036047">
    <property type="entry name" value="F-box-like_dom_sf"/>
</dbReference>
<dbReference type="EMBL" id="KV442151">
    <property type="protein sequence ID" value="OAQ22635.1"/>
    <property type="molecule type" value="Genomic_DNA"/>
</dbReference>
<proteinExistence type="predicted"/>
<evidence type="ECO:0000313" key="3">
    <source>
        <dbReference type="Proteomes" id="UP000078512"/>
    </source>
</evidence>
<dbReference type="SUPFAM" id="SSF81383">
    <property type="entry name" value="F-box domain"/>
    <property type="match status" value="1"/>
</dbReference>
<name>A0A197JC08_9FUNG</name>
<gene>
    <name evidence="2" type="ORF">K457DRAFT_131161</name>
</gene>
<dbReference type="InterPro" id="IPR001810">
    <property type="entry name" value="F-box_dom"/>
</dbReference>
<evidence type="ECO:0000313" key="2">
    <source>
        <dbReference type="EMBL" id="OAQ22635.1"/>
    </source>
</evidence>
<reference evidence="2 3" key="1">
    <citation type="submission" date="2016-05" db="EMBL/GenBank/DDBJ databases">
        <title>Genome sequencing reveals origins of a unique bacterial endosymbiosis in the earliest lineages of terrestrial Fungi.</title>
        <authorList>
            <consortium name="DOE Joint Genome Institute"/>
            <person name="Uehling J."/>
            <person name="Gryganskyi A."/>
            <person name="Hameed K."/>
            <person name="Tschaplinski T."/>
            <person name="Misztal P."/>
            <person name="Wu S."/>
            <person name="Desiro A."/>
            <person name="Vande Pol N."/>
            <person name="Du Z.-Y."/>
            <person name="Zienkiewicz A."/>
            <person name="Zienkiewicz K."/>
            <person name="Morin E."/>
            <person name="Tisserant E."/>
            <person name="Splivallo R."/>
            <person name="Hainaut M."/>
            <person name="Henrissat B."/>
            <person name="Ohm R."/>
            <person name="Kuo A."/>
            <person name="Yan J."/>
            <person name="Lipzen A."/>
            <person name="Nolan M."/>
            <person name="Labutti K."/>
            <person name="Barry K."/>
            <person name="Goldstein A."/>
            <person name="Labbe J."/>
            <person name="Schadt C."/>
            <person name="Tuskan G."/>
            <person name="Grigoriev I."/>
            <person name="Martin F."/>
            <person name="Vilgalys R."/>
            <person name="Bonito G."/>
        </authorList>
    </citation>
    <scope>NUCLEOTIDE SEQUENCE [LARGE SCALE GENOMIC DNA]</scope>
    <source>
        <strain evidence="2 3">AG-77</strain>
    </source>
</reference>